<name>A0A6A7Y7X7_9HYPH</name>
<dbReference type="PANTHER" id="PTHR33653">
    <property type="entry name" value="RIBONUCLEASE VAPC2"/>
    <property type="match status" value="1"/>
</dbReference>
<dbReference type="InterPro" id="IPR029060">
    <property type="entry name" value="PIN-like_dom_sf"/>
</dbReference>
<dbReference type="CDD" id="cd18731">
    <property type="entry name" value="PIN_NgFitB-like"/>
    <property type="match status" value="1"/>
</dbReference>
<keyword evidence="6 8" id="KW-0460">Magnesium</keyword>
<reference evidence="10 11" key="1">
    <citation type="submission" date="2019-09" db="EMBL/GenBank/DDBJ databases">
        <title>Segnochrobactrum spirostomi gen. nov., sp. nov., isolated from the ciliate Spirostomum cf. yagiui and description of a novel family, Segnochrobactraceae fam. nov. within the order Rhizobiales of the class Alphaproteobacteria.</title>
        <authorList>
            <person name="Akter S."/>
            <person name="Shazib S.U.A."/>
            <person name="Shin M.K."/>
        </authorList>
    </citation>
    <scope>NUCLEOTIDE SEQUENCE [LARGE SCALE GENOMIC DNA]</scope>
    <source>
        <strain evidence="10 11">Sp-1</strain>
    </source>
</reference>
<proteinExistence type="inferred from homology"/>
<comment type="caution">
    <text evidence="10">The sequence shown here is derived from an EMBL/GenBank/DDBJ whole genome shotgun (WGS) entry which is preliminary data.</text>
</comment>
<keyword evidence="8" id="KW-0800">Toxin</keyword>
<evidence type="ECO:0000256" key="7">
    <source>
        <dbReference type="ARBA" id="ARBA00038093"/>
    </source>
</evidence>
<evidence type="ECO:0000256" key="3">
    <source>
        <dbReference type="ARBA" id="ARBA00022722"/>
    </source>
</evidence>
<feature type="binding site" evidence="8">
    <location>
        <position position="5"/>
    </location>
    <ligand>
        <name>Mg(2+)</name>
        <dbReference type="ChEBI" id="CHEBI:18420"/>
    </ligand>
</feature>
<dbReference type="Pfam" id="PF01850">
    <property type="entry name" value="PIN"/>
    <property type="match status" value="1"/>
</dbReference>
<dbReference type="Gene3D" id="3.40.50.1010">
    <property type="entry name" value="5'-nuclease"/>
    <property type="match status" value="1"/>
</dbReference>
<keyword evidence="5 8" id="KW-0378">Hydrolase</keyword>
<keyword evidence="4 8" id="KW-0479">Metal-binding</keyword>
<dbReference type="Proteomes" id="UP000332515">
    <property type="component" value="Unassembled WGS sequence"/>
</dbReference>
<evidence type="ECO:0000256" key="6">
    <source>
        <dbReference type="ARBA" id="ARBA00022842"/>
    </source>
</evidence>
<evidence type="ECO:0000313" key="10">
    <source>
        <dbReference type="EMBL" id="MQT14098.1"/>
    </source>
</evidence>
<evidence type="ECO:0000256" key="5">
    <source>
        <dbReference type="ARBA" id="ARBA00022801"/>
    </source>
</evidence>
<evidence type="ECO:0000313" key="11">
    <source>
        <dbReference type="Proteomes" id="UP000332515"/>
    </source>
</evidence>
<comment type="function">
    <text evidence="8">Toxic component of a toxin-antitoxin (TA) system. An RNase.</text>
</comment>
<evidence type="ECO:0000259" key="9">
    <source>
        <dbReference type="Pfam" id="PF01850"/>
    </source>
</evidence>
<dbReference type="GO" id="GO:0004540">
    <property type="term" value="F:RNA nuclease activity"/>
    <property type="evidence" value="ECO:0007669"/>
    <property type="project" value="InterPro"/>
</dbReference>
<keyword evidence="3 8" id="KW-0540">Nuclease</keyword>
<keyword evidence="11" id="KW-1185">Reference proteome</keyword>
<keyword evidence="2 8" id="KW-1277">Toxin-antitoxin system</keyword>
<feature type="domain" description="PIN" evidence="9">
    <location>
        <begin position="2"/>
        <end position="122"/>
    </location>
</feature>
<evidence type="ECO:0000256" key="1">
    <source>
        <dbReference type="ARBA" id="ARBA00001946"/>
    </source>
</evidence>
<dbReference type="HAMAP" id="MF_00265">
    <property type="entry name" value="VapC_Nob1"/>
    <property type="match status" value="1"/>
</dbReference>
<protein>
    <recommendedName>
        <fullName evidence="8">Ribonuclease VapC</fullName>
        <shortName evidence="8">RNase VapC</shortName>
        <ecNumber evidence="8">3.1.-.-</ecNumber>
    </recommendedName>
    <alternativeName>
        <fullName evidence="8">Toxin VapC</fullName>
    </alternativeName>
</protein>
<dbReference type="SUPFAM" id="SSF88723">
    <property type="entry name" value="PIN domain-like"/>
    <property type="match status" value="1"/>
</dbReference>
<dbReference type="PANTHER" id="PTHR33653:SF1">
    <property type="entry name" value="RIBONUCLEASE VAPC2"/>
    <property type="match status" value="1"/>
</dbReference>
<organism evidence="10 11">
    <name type="scientific">Segnochrobactrum spirostomi</name>
    <dbReference type="NCBI Taxonomy" id="2608987"/>
    <lineage>
        <taxon>Bacteria</taxon>
        <taxon>Pseudomonadati</taxon>
        <taxon>Pseudomonadota</taxon>
        <taxon>Alphaproteobacteria</taxon>
        <taxon>Hyphomicrobiales</taxon>
        <taxon>Segnochrobactraceae</taxon>
        <taxon>Segnochrobactrum</taxon>
    </lineage>
</organism>
<comment type="similarity">
    <text evidence="7 8">Belongs to the PINc/VapC protein family.</text>
</comment>
<evidence type="ECO:0000256" key="2">
    <source>
        <dbReference type="ARBA" id="ARBA00022649"/>
    </source>
</evidence>
<gene>
    <name evidence="8" type="primary">vapC</name>
    <name evidence="10" type="ORF">F0357_15895</name>
</gene>
<dbReference type="EMBL" id="VWNA01000001">
    <property type="protein sequence ID" value="MQT14098.1"/>
    <property type="molecule type" value="Genomic_DNA"/>
</dbReference>
<evidence type="ECO:0000256" key="8">
    <source>
        <dbReference type="HAMAP-Rule" id="MF_00265"/>
    </source>
</evidence>
<dbReference type="GO" id="GO:0016787">
    <property type="term" value="F:hydrolase activity"/>
    <property type="evidence" value="ECO:0007669"/>
    <property type="project" value="UniProtKB-KW"/>
</dbReference>
<dbReference type="InterPro" id="IPR002716">
    <property type="entry name" value="PIN_dom"/>
</dbReference>
<dbReference type="InterPro" id="IPR050556">
    <property type="entry name" value="Type_II_TA_system_RNase"/>
</dbReference>
<feature type="binding site" evidence="8">
    <location>
        <position position="104"/>
    </location>
    <ligand>
        <name>Mg(2+)</name>
        <dbReference type="ChEBI" id="CHEBI:18420"/>
    </ligand>
</feature>
<dbReference type="InterPro" id="IPR022907">
    <property type="entry name" value="VapC_family"/>
</dbReference>
<dbReference type="AlphaFoldDB" id="A0A6A7Y7X7"/>
<comment type="cofactor">
    <cofactor evidence="1 8">
        <name>Mg(2+)</name>
        <dbReference type="ChEBI" id="CHEBI:18420"/>
    </cofactor>
</comment>
<dbReference type="GO" id="GO:0090729">
    <property type="term" value="F:toxin activity"/>
    <property type="evidence" value="ECO:0007669"/>
    <property type="project" value="UniProtKB-KW"/>
</dbReference>
<accession>A0A6A7Y7X7</accession>
<evidence type="ECO:0000256" key="4">
    <source>
        <dbReference type="ARBA" id="ARBA00022723"/>
    </source>
</evidence>
<dbReference type="EC" id="3.1.-.-" evidence="8"/>
<sequence>MILLDTNVVSELMRSSPDGGVEAWVGRRNAADLFLSSISVAELLYGAALLPAGRRRDAISNAIRVMVDEDFSGRILDFDRRAAGFYADIAAARRRSGRPISHADAQIAAIARAASLRLATRNVVDFAGCDLDVVNQWSDD</sequence>
<dbReference type="RefSeq" id="WP_312861619.1">
    <property type="nucleotide sequence ID" value="NZ_VWNA01000001.1"/>
</dbReference>
<dbReference type="GO" id="GO:0000287">
    <property type="term" value="F:magnesium ion binding"/>
    <property type="evidence" value="ECO:0007669"/>
    <property type="project" value="UniProtKB-UniRule"/>
</dbReference>